<dbReference type="HOGENOM" id="CLU_025250_0_0_10"/>
<accession>F0SA04</accession>
<dbReference type="Proteomes" id="UP000000310">
    <property type="component" value="Chromosome"/>
</dbReference>
<dbReference type="PANTHER" id="PTHR21666:SF285">
    <property type="entry name" value="M23 FAMILY METALLOPEPTIDASE"/>
    <property type="match status" value="1"/>
</dbReference>
<reference evidence="2 3" key="1">
    <citation type="journal article" date="2011" name="Stand. Genomic Sci.">
        <title>Complete genome sequence of the gliding, heparinolytic Pedobacter saltans type strain (113).</title>
        <authorList>
            <person name="Liolios K."/>
            <person name="Sikorski J."/>
            <person name="Lu M."/>
            <person name="Nolan M."/>
            <person name="Lapidus A."/>
            <person name="Lucas S."/>
            <person name="Hammon N."/>
            <person name="Deshpande S."/>
            <person name="Cheng J.F."/>
            <person name="Tapia R."/>
            <person name="Han C."/>
            <person name="Goodwin L."/>
            <person name="Pitluck S."/>
            <person name="Huntemann M."/>
            <person name="Ivanova N."/>
            <person name="Pagani I."/>
            <person name="Mavromatis K."/>
            <person name="Ovchinikova G."/>
            <person name="Pati A."/>
            <person name="Chen A."/>
            <person name="Palaniappan K."/>
            <person name="Land M."/>
            <person name="Hauser L."/>
            <person name="Brambilla E.M."/>
            <person name="Kotsyurbenko O."/>
            <person name="Rohde M."/>
            <person name="Tindall B.J."/>
            <person name="Abt B."/>
            <person name="Goker M."/>
            <person name="Detter J.C."/>
            <person name="Woyke T."/>
            <person name="Bristow J."/>
            <person name="Eisen J.A."/>
            <person name="Markowitz V."/>
            <person name="Hugenholtz P."/>
            <person name="Klenk H.P."/>
            <person name="Kyrpides N.C."/>
        </authorList>
    </citation>
    <scope>NUCLEOTIDE SEQUENCE [LARGE SCALE GENOMIC DNA]</scope>
    <source>
        <strain evidence="3">ATCC 51119 / DSM 12145 / JCM 21818 / LMG 10337 / NBRC 100064 / NCIMB 13643</strain>
    </source>
</reference>
<dbReference type="PANTHER" id="PTHR21666">
    <property type="entry name" value="PEPTIDASE-RELATED"/>
    <property type="match status" value="1"/>
</dbReference>
<dbReference type="GO" id="GO:0004222">
    <property type="term" value="F:metalloendopeptidase activity"/>
    <property type="evidence" value="ECO:0007669"/>
    <property type="project" value="TreeGrafter"/>
</dbReference>
<organism evidence="2 3">
    <name type="scientific">Pseudopedobacter saltans (strain ATCC 51119 / DSM 12145 / JCM 21818 / CCUG 39354 / LMG 10337 / NBRC 100064 / NCIMB 13643)</name>
    <name type="common">Pedobacter saltans</name>
    <dbReference type="NCBI Taxonomy" id="762903"/>
    <lineage>
        <taxon>Bacteria</taxon>
        <taxon>Pseudomonadati</taxon>
        <taxon>Bacteroidota</taxon>
        <taxon>Sphingobacteriia</taxon>
        <taxon>Sphingobacteriales</taxon>
        <taxon>Sphingobacteriaceae</taxon>
        <taxon>Pseudopedobacter</taxon>
    </lineage>
</organism>
<protein>
    <submittedName>
        <fullName evidence="2">Peptidase M23</fullName>
    </submittedName>
</protein>
<evidence type="ECO:0000313" key="3">
    <source>
        <dbReference type="Proteomes" id="UP000000310"/>
    </source>
</evidence>
<dbReference type="InterPro" id="IPR011055">
    <property type="entry name" value="Dup_hybrid_motif"/>
</dbReference>
<dbReference type="STRING" id="762903.Pedsa_2010"/>
<dbReference type="InterPro" id="IPR016047">
    <property type="entry name" value="M23ase_b-sheet_dom"/>
</dbReference>
<name>F0SA04_PSESL</name>
<keyword evidence="3" id="KW-1185">Reference proteome</keyword>
<dbReference type="Pfam" id="PF01551">
    <property type="entry name" value="Peptidase_M23"/>
    <property type="match status" value="2"/>
</dbReference>
<evidence type="ECO:0000313" key="2">
    <source>
        <dbReference type="EMBL" id="ADY52562.1"/>
    </source>
</evidence>
<feature type="domain" description="M23ase beta-sheet core" evidence="1">
    <location>
        <begin position="144"/>
        <end position="179"/>
    </location>
</feature>
<dbReference type="CDD" id="cd12797">
    <property type="entry name" value="M23_peptidase"/>
    <property type="match status" value="1"/>
</dbReference>
<proteinExistence type="predicted"/>
<gene>
    <name evidence="2" type="ordered locus">Pedsa_2010</name>
</gene>
<evidence type="ECO:0000259" key="1">
    <source>
        <dbReference type="Pfam" id="PF01551"/>
    </source>
</evidence>
<dbReference type="KEGG" id="psn:Pedsa_2010"/>
<dbReference type="Gene3D" id="2.70.70.10">
    <property type="entry name" value="Glucose Permease (Domain IIA)"/>
    <property type="match status" value="1"/>
</dbReference>
<dbReference type="InterPro" id="IPR050570">
    <property type="entry name" value="Cell_wall_metabolism_enzyme"/>
</dbReference>
<dbReference type="RefSeq" id="WP_013633049.1">
    <property type="nucleotide sequence ID" value="NC_015177.1"/>
</dbReference>
<reference evidence="3" key="2">
    <citation type="submission" date="2011-02" db="EMBL/GenBank/DDBJ databases">
        <title>The complete genome of Pedobacter saltans DSM 12145.</title>
        <authorList>
            <consortium name="US DOE Joint Genome Institute (JGI-PGF)"/>
            <person name="Lucas S."/>
            <person name="Copeland A."/>
            <person name="Lapidus A."/>
            <person name="Bruce D."/>
            <person name="Goodwin L."/>
            <person name="Pitluck S."/>
            <person name="Kyrpides N."/>
            <person name="Mavromatis K."/>
            <person name="Pagani I."/>
            <person name="Ivanova N."/>
            <person name="Ovchinnikova G."/>
            <person name="Lu M."/>
            <person name="Detter J.C."/>
            <person name="Han C."/>
            <person name="Land M."/>
            <person name="Hauser L."/>
            <person name="Markowitz V."/>
            <person name="Cheng J.-F."/>
            <person name="Hugenholtz P."/>
            <person name="Woyke T."/>
            <person name="Wu D."/>
            <person name="Tindall B."/>
            <person name="Pomrenke H.G."/>
            <person name="Brambilla E."/>
            <person name="Klenk H.-P."/>
            <person name="Eisen J.A."/>
        </authorList>
    </citation>
    <scope>NUCLEOTIDE SEQUENCE [LARGE SCALE GENOMIC DNA]</scope>
    <source>
        <strain evidence="3">ATCC 51119 / DSM 12145 / JCM 21818 / LMG 10337 / NBRC 100064 / NCIMB 13643</strain>
    </source>
</reference>
<dbReference type="SUPFAM" id="SSF51261">
    <property type="entry name" value="Duplicated hybrid motif"/>
    <property type="match status" value="1"/>
</dbReference>
<dbReference type="EMBL" id="CP002545">
    <property type="protein sequence ID" value="ADY52562.1"/>
    <property type="molecule type" value="Genomic_DNA"/>
</dbReference>
<sequence length="571" mass="64332">MRKLPLLLLIVFFLILKSTLLAQELDINSIPKNYYVHPLDIKLNLAGSFGEIRANHFHSGLDIKTNQREGLPVYAVADGYISRVRIQIGGFGYALYIDHPNGTTSVYAHLQRFNPKIALFLKNQQYKSKSFAVDYPLTPIEIPVKKGELIAYSGNSGSSGGPHLHFEIRNTKTEQTINPLLFGIKVEDTIKPTITGLYLYTLNDDPFSEKTKKRQIAITGGNGSYKLVQASPLTVTGRFAFGISAFDLFSGNPNKNGLFSTRILLDGVNIYETVIDQFYFDHTRSVNAYIDYPAKLSLGRVIEKGFALPGAKTSFYKNMIDYGTIELKDQNIHEVQYILKDYSGNESILKFNIKSGSNIIPDKSPIKGKFFNYLKDNKFENDEIIAIFPKGILYDDLDFDYSKTPTAGNALSNLHQIHNKLTPIHFGFELQIKLNPQYLNLKDKIVVVNGTGASQGGEYLNGYIKAFPRTFDKFSLKADTIAPKIAPINITNGSNLSNINRVSFRISDNLSGIKSFNGYIDDEWVLMEYEPRTATIWHTFERDLKAGKHTFKVIVSDLKNNINTVEYNFIK</sequence>
<dbReference type="eggNOG" id="COG0739">
    <property type="taxonomic scope" value="Bacteria"/>
</dbReference>
<dbReference type="AlphaFoldDB" id="F0SA04"/>
<feature type="domain" description="M23ase beta-sheet core" evidence="1">
    <location>
        <begin position="57"/>
        <end position="114"/>
    </location>
</feature>